<organism evidence="1 2">
    <name type="scientific">Bradyrhizobium jicamae</name>
    <dbReference type="NCBI Taxonomy" id="280332"/>
    <lineage>
        <taxon>Bacteria</taxon>
        <taxon>Pseudomonadati</taxon>
        <taxon>Pseudomonadota</taxon>
        <taxon>Alphaproteobacteria</taxon>
        <taxon>Hyphomicrobiales</taxon>
        <taxon>Nitrobacteraceae</taxon>
        <taxon>Bradyrhizobium</taxon>
    </lineage>
</organism>
<dbReference type="EMBL" id="LLXZ01000235">
    <property type="protein sequence ID" value="KRQ92639.1"/>
    <property type="molecule type" value="Genomic_DNA"/>
</dbReference>
<dbReference type="RefSeq" id="WP_057840963.1">
    <property type="nucleotide sequence ID" value="NZ_LLXZ01000235.1"/>
</dbReference>
<gene>
    <name evidence="1" type="ORF">CQ12_35720</name>
</gene>
<reference evidence="1 2" key="1">
    <citation type="submission" date="2014-03" db="EMBL/GenBank/DDBJ databases">
        <title>Bradyrhizobium valentinum sp. nov., isolated from effective nodules of Lupinus mariae-josephae, a lupine endemic of basic-lime soils in Eastern Spain.</title>
        <authorList>
            <person name="Duran D."/>
            <person name="Rey L."/>
            <person name="Navarro A."/>
            <person name="Busquets A."/>
            <person name="Imperial J."/>
            <person name="Ruiz-Argueso T."/>
        </authorList>
    </citation>
    <scope>NUCLEOTIDE SEQUENCE [LARGE SCALE GENOMIC DNA]</scope>
    <source>
        <strain evidence="1 2">PAC68</strain>
    </source>
</reference>
<evidence type="ECO:0000313" key="1">
    <source>
        <dbReference type="EMBL" id="KRQ92639.1"/>
    </source>
</evidence>
<accession>A0A0R3KKE0</accession>
<dbReference type="STRING" id="280332.CQ12_35720"/>
<name>A0A0R3KKE0_9BRAD</name>
<dbReference type="AlphaFoldDB" id="A0A0R3KKE0"/>
<keyword evidence="2" id="KW-1185">Reference proteome</keyword>
<sequence length="60" mass="6608">MTKDMIAISAGMLVVGLAVWSLRDTPPHPSPETTQAMRILADDPALKHVSESSPYMRTER</sequence>
<dbReference type="OrthoDB" id="8243425at2"/>
<proteinExistence type="predicted"/>
<protein>
    <submittedName>
        <fullName evidence="1">Uncharacterized protein</fullName>
    </submittedName>
</protein>
<comment type="caution">
    <text evidence="1">The sequence shown here is derived from an EMBL/GenBank/DDBJ whole genome shotgun (WGS) entry which is preliminary data.</text>
</comment>
<evidence type="ECO:0000313" key="2">
    <source>
        <dbReference type="Proteomes" id="UP000050863"/>
    </source>
</evidence>
<dbReference type="Proteomes" id="UP000050863">
    <property type="component" value="Unassembled WGS sequence"/>
</dbReference>